<dbReference type="Gene3D" id="2.130.10.10">
    <property type="entry name" value="YVTN repeat-like/Quinoprotein amine dehydrogenase"/>
    <property type="match status" value="1"/>
</dbReference>
<name>A0A832I0C4_UNCEI</name>
<sequence>MSAAGDGMAAAARLHAVARRAVRAALAAAAALALGAAAADARWTRVEAVPAAEVWSVFARDDTVLAGVERGVWVSADAGATWERSADLPVAGSLATAVRFERGRLWAGTYGQGVYVSDDLGATWQPLSQGLAGGIGNSHLYINDFETRGDSLLAATDGAGVFALSLGAPAAWAPLGTGLVTFTTGGVPDMGVAQGRIVACSGANGEVFLLDRGHSAWVPSSLTNGVPAPGLQAWGAVWTGSAWLVATSRGCFRSADGAQPWTDVSPSVGPRTDSQIAASGGVTWAAYNSLYGVTRYVATADDGATWHTHEEPFTFTTDLALSGGLLWAARGDGLWTRAAAPVAAPPPSPPAVSLERVGPHPARGVARLRFALAAAGPARLSVFDAAGREVARLADGPHAAGAHEVAWASAGAPPGVYFARLATPAGAAALRLVHLR</sequence>
<protein>
    <recommendedName>
        <fullName evidence="2">T9SS type A sorting domain-containing protein</fullName>
    </recommendedName>
</protein>
<dbReference type="EMBL" id="DSQF01000004">
    <property type="protein sequence ID" value="HGZ42316.1"/>
    <property type="molecule type" value="Genomic_DNA"/>
</dbReference>
<dbReference type="Gene3D" id="2.60.40.4070">
    <property type="match status" value="1"/>
</dbReference>
<reference evidence="1" key="1">
    <citation type="journal article" date="2020" name="mSystems">
        <title>Genome- and Community-Level Interaction Insights into Carbon Utilization and Element Cycling Functions of Hydrothermarchaeota in Hydrothermal Sediment.</title>
        <authorList>
            <person name="Zhou Z."/>
            <person name="Liu Y."/>
            <person name="Xu W."/>
            <person name="Pan J."/>
            <person name="Luo Z.H."/>
            <person name="Li M."/>
        </authorList>
    </citation>
    <scope>NUCLEOTIDE SEQUENCE [LARGE SCALE GENOMIC DNA]</scope>
    <source>
        <strain evidence="1">SpSt-381</strain>
    </source>
</reference>
<dbReference type="SUPFAM" id="SSF110296">
    <property type="entry name" value="Oligoxyloglucan reducing end-specific cellobiohydrolase"/>
    <property type="match status" value="2"/>
</dbReference>
<dbReference type="InterPro" id="IPR015943">
    <property type="entry name" value="WD40/YVTN_repeat-like_dom_sf"/>
</dbReference>
<dbReference type="AlphaFoldDB" id="A0A832I0C4"/>
<comment type="caution">
    <text evidence="1">The sequence shown here is derived from an EMBL/GenBank/DDBJ whole genome shotgun (WGS) entry which is preliminary data.</text>
</comment>
<accession>A0A832I0C4</accession>
<organism evidence="1">
    <name type="scientific">Eiseniibacteriota bacterium</name>
    <dbReference type="NCBI Taxonomy" id="2212470"/>
    <lineage>
        <taxon>Bacteria</taxon>
        <taxon>Candidatus Eiseniibacteriota</taxon>
    </lineage>
</organism>
<gene>
    <name evidence="1" type="ORF">ENR23_02625</name>
</gene>
<evidence type="ECO:0008006" key="2">
    <source>
        <dbReference type="Google" id="ProtNLM"/>
    </source>
</evidence>
<dbReference type="CDD" id="cd15482">
    <property type="entry name" value="Sialidase_non-viral"/>
    <property type="match status" value="1"/>
</dbReference>
<evidence type="ECO:0000313" key="1">
    <source>
        <dbReference type="EMBL" id="HGZ42316.1"/>
    </source>
</evidence>
<proteinExistence type="predicted"/>